<dbReference type="SUPFAM" id="SSF55729">
    <property type="entry name" value="Acyl-CoA N-acyltransferases (Nat)"/>
    <property type="match status" value="1"/>
</dbReference>
<evidence type="ECO:0000259" key="1">
    <source>
        <dbReference type="PROSITE" id="PS51186"/>
    </source>
</evidence>
<dbReference type="InterPro" id="IPR016181">
    <property type="entry name" value="Acyl_CoA_acyltransferase"/>
</dbReference>
<keyword evidence="3" id="KW-1185">Reference proteome</keyword>
<dbReference type="AlphaFoldDB" id="A0A7W9APD2"/>
<dbReference type="Proteomes" id="UP000557739">
    <property type="component" value="Unassembled WGS sequence"/>
</dbReference>
<proteinExistence type="predicted"/>
<name>A0A7W9APD2_9SPHN</name>
<organism evidence="2 3">
    <name type="scientific">Sphingomonas yantingensis</name>
    <dbReference type="NCBI Taxonomy" id="1241761"/>
    <lineage>
        <taxon>Bacteria</taxon>
        <taxon>Pseudomonadati</taxon>
        <taxon>Pseudomonadota</taxon>
        <taxon>Alphaproteobacteria</taxon>
        <taxon>Sphingomonadales</taxon>
        <taxon>Sphingomonadaceae</taxon>
        <taxon>Sphingomonas</taxon>
    </lineage>
</organism>
<dbReference type="Gene3D" id="3.40.630.30">
    <property type="match status" value="1"/>
</dbReference>
<dbReference type="InterPro" id="IPR000182">
    <property type="entry name" value="GNAT_dom"/>
</dbReference>
<dbReference type="Pfam" id="PF00583">
    <property type="entry name" value="Acetyltransf_1"/>
    <property type="match status" value="1"/>
</dbReference>
<evidence type="ECO:0000313" key="3">
    <source>
        <dbReference type="Proteomes" id="UP000557739"/>
    </source>
</evidence>
<sequence>MLFLHDLALAPAARGLRVGERLVAAALEAARRDGLTEAELIAVEGAAGYWQLLGFVEATTTPALSAKVAGYGKAARWMRRPLAAA</sequence>
<reference evidence="2 3" key="1">
    <citation type="submission" date="2020-08" db="EMBL/GenBank/DDBJ databases">
        <title>Genomic Encyclopedia of Type Strains, Phase IV (KMG-IV): sequencing the most valuable type-strain genomes for metagenomic binning, comparative biology and taxonomic classification.</title>
        <authorList>
            <person name="Goeker M."/>
        </authorList>
    </citation>
    <scope>NUCLEOTIDE SEQUENCE [LARGE SCALE GENOMIC DNA]</scope>
    <source>
        <strain evidence="2 3">DSM 27244</strain>
    </source>
</reference>
<dbReference type="PROSITE" id="PS51186">
    <property type="entry name" value="GNAT"/>
    <property type="match status" value="1"/>
</dbReference>
<gene>
    <name evidence="2" type="ORF">FHR19_001510</name>
</gene>
<accession>A0A7W9APD2</accession>
<protein>
    <submittedName>
        <fullName evidence="2">Putative N-acetyltransferase YhbS</fullName>
    </submittedName>
</protein>
<comment type="caution">
    <text evidence="2">The sequence shown here is derived from an EMBL/GenBank/DDBJ whole genome shotgun (WGS) entry which is preliminary data.</text>
</comment>
<keyword evidence="2" id="KW-0808">Transferase</keyword>
<dbReference type="GO" id="GO:0016747">
    <property type="term" value="F:acyltransferase activity, transferring groups other than amino-acyl groups"/>
    <property type="evidence" value="ECO:0007669"/>
    <property type="project" value="InterPro"/>
</dbReference>
<feature type="domain" description="N-acetyltransferase" evidence="1">
    <location>
        <begin position="1"/>
        <end position="83"/>
    </location>
</feature>
<evidence type="ECO:0000313" key="2">
    <source>
        <dbReference type="EMBL" id="MBB5698165.1"/>
    </source>
</evidence>
<dbReference type="EMBL" id="JACIJJ010000002">
    <property type="protein sequence ID" value="MBB5698165.1"/>
    <property type="molecule type" value="Genomic_DNA"/>
</dbReference>